<dbReference type="EMBL" id="MK500604">
    <property type="protein sequence ID" value="QBK93713.1"/>
    <property type="molecule type" value="Genomic_DNA"/>
</dbReference>
<organism evidence="1">
    <name type="scientific">Pithovirus LCPAC406</name>
    <dbReference type="NCBI Taxonomy" id="2506599"/>
    <lineage>
        <taxon>Viruses</taxon>
        <taxon>Pithoviruses</taxon>
    </lineage>
</organism>
<gene>
    <name evidence="1" type="ORF">LCPAC406_00270</name>
</gene>
<proteinExistence type="predicted"/>
<sequence length="356" mass="41224">MIKISGDREAIISSYARKNRKALELFKRDSSCIPFERSELCSSVFFDRLFDNHTLRHSNDRVIDGAKVYFICKGCQMTKSLIPYGEFEEFGDPVEYTRIIVWKSKVVEQVTNKCDTKNGILVIMKPFTADVVIGWLLEDILYESALTTYYAYICSNHGYKVTEVVTPFMCSEVTEEHVAQIIKIFKKLKRYGFSWGNPHIENLYIRSSKVVLTNHEKSTITVDGIRYIGQQSYSHCSLNNPSREINLMRVGYGNELSFRVSDVESFKIMKTLNDDSFGLQYDFYSLIVSLMTWEVFRDGVNVNIMWKSMWKKSEFDHITRLILNYVEPPSEKVISCILSKFTLSTTVIENASRLII</sequence>
<reference evidence="1" key="1">
    <citation type="journal article" date="2019" name="MBio">
        <title>Virus Genomes from Deep Sea Sediments Expand the Ocean Megavirome and Support Independent Origins of Viral Gigantism.</title>
        <authorList>
            <person name="Backstrom D."/>
            <person name="Yutin N."/>
            <person name="Jorgensen S.L."/>
            <person name="Dharamshi J."/>
            <person name="Homa F."/>
            <person name="Zaremba-Niedwiedzka K."/>
            <person name="Spang A."/>
            <person name="Wolf Y.I."/>
            <person name="Koonin E.V."/>
            <person name="Ettema T.J."/>
        </authorList>
    </citation>
    <scope>NUCLEOTIDE SEQUENCE</scope>
</reference>
<evidence type="ECO:0000313" key="1">
    <source>
        <dbReference type="EMBL" id="QBK93713.1"/>
    </source>
</evidence>
<accession>A0A481ZCP6</accession>
<protein>
    <submittedName>
        <fullName evidence="1">Uncharacterized protein</fullName>
    </submittedName>
</protein>
<name>A0A481ZCP6_9VIRU</name>